<feature type="signal peptide" evidence="1">
    <location>
        <begin position="1"/>
        <end position="26"/>
    </location>
</feature>
<protein>
    <recommendedName>
        <fullName evidence="4">PepSY domain-containing protein</fullName>
    </recommendedName>
</protein>
<evidence type="ECO:0000313" key="2">
    <source>
        <dbReference type="EMBL" id="ETI69567.1"/>
    </source>
</evidence>
<comment type="caution">
    <text evidence="2">The sequence shown here is derived from an EMBL/GenBank/DDBJ whole genome shotgun (WGS) entry which is preliminary data.</text>
</comment>
<proteinExistence type="predicted"/>
<dbReference type="RefSeq" id="WP_024027532.1">
    <property type="nucleotide sequence ID" value="NZ_ALAN01000047.1"/>
</dbReference>
<dbReference type="Proteomes" id="UP000018877">
    <property type="component" value="Unassembled WGS sequence"/>
</dbReference>
<keyword evidence="1" id="KW-0732">Signal</keyword>
<dbReference type="EMBL" id="ALAN01000047">
    <property type="protein sequence ID" value="ETI69567.1"/>
    <property type="molecule type" value="Genomic_DNA"/>
</dbReference>
<evidence type="ECO:0000256" key="1">
    <source>
        <dbReference type="SAM" id="SignalP"/>
    </source>
</evidence>
<name>A0AB94IRE8_9BACI</name>
<gene>
    <name evidence="2" type="ORF">BAVI_06604</name>
</gene>
<keyword evidence="3" id="KW-1185">Reference proteome</keyword>
<evidence type="ECO:0008006" key="4">
    <source>
        <dbReference type="Google" id="ProtNLM"/>
    </source>
</evidence>
<organism evidence="2 3">
    <name type="scientific">Neobacillus vireti LMG 21834</name>
    <dbReference type="NCBI Taxonomy" id="1131730"/>
    <lineage>
        <taxon>Bacteria</taxon>
        <taxon>Bacillati</taxon>
        <taxon>Bacillota</taxon>
        <taxon>Bacilli</taxon>
        <taxon>Bacillales</taxon>
        <taxon>Bacillaceae</taxon>
        <taxon>Neobacillus</taxon>
    </lineage>
</organism>
<dbReference type="AlphaFoldDB" id="A0AB94IRE8"/>
<reference evidence="2 3" key="1">
    <citation type="journal article" date="2014" name="Environ. Microbiol.">
        <title>The nitrate-ammonifying and nosZ-carrying bacterium Bacillus vireti is a potent source and sink for nitric and nitrous oxide under high nitrate conditions.</title>
        <authorList>
            <person name="Mania D."/>
            <person name="Heylen K."/>
            <person name="van Spanning R.J."/>
            <person name="Frostegard A."/>
        </authorList>
    </citation>
    <scope>NUCLEOTIDE SEQUENCE [LARGE SCALE GENOMIC DNA]</scope>
    <source>
        <strain evidence="2 3">LMG 21834</strain>
    </source>
</reference>
<sequence>MKRIISLAFLGILTTVFTLNFQFVNAAQNQEYWSKYPDNSAASFKEPDSFYKSLDKKQYAEFENAKLNIREKTFFKDINSVLSRADQYGKSRVGGVGVHPKRQVYVFVTVSPEGKLWTAVFDAETGRKTNEGRQL</sequence>
<feature type="chain" id="PRO_5044506323" description="PepSY domain-containing protein" evidence="1">
    <location>
        <begin position="27"/>
        <end position="135"/>
    </location>
</feature>
<evidence type="ECO:0000313" key="3">
    <source>
        <dbReference type="Proteomes" id="UP000018877"/>
    </source>
</evidence>
<accession>A0AB94IRE8</accession>